<accession>T1JCM1</accession>
<name>T1JCM1_STRMM</name>
<dbReference type="EMBL" id="JH432065">
    <property type="status" value="NOT_ANNOTATED_CDS"/>
    <property type="molecule type" value="Genomic_DNA"/>
</dbReference>
<protein>
    <recommendedName>
        <fullName evidence="6">CUB domain-containing protein</fullName>
    </recommendedName>
</protein>
<reference evidence="8" key="1">
    <citation type="submission" date="2011-05" db="EMBL/GenBank/DDBJ databases">
        <authorList>
            <person name="Richards S.R."/>
            <person name="Qu J."/>
            <person name="Jiang H."/>
            <person name="Jhangiani S.N."/>
            <person name="Agravi P."/>
            <person name="Goodspeed R."/>
            <person name="Gross S."/>
            <person name="Mandapat C."/>
            <person name="Jackson L."/>
            <person name="Mathew T."/>
            <person name="Pu L."/>
            <person name="Thornton R."/>
            <person name="Saada N."/>
            <person name="Wilczek-Boney K.B."/>
            <person name="Lee S."/>
            <person name="Kovar C."/>
            <person name="Wu Y."/>
            <person name="Scherer S.E."/>
            <person name="Worley K.C."/>
            <person name="Muzny D.M."/>
            <person name="Gibbs R."/>
        </authorList>
    </citation>
    <scope>NUCLEOTIDE SEQUENCE</scope>
    <source>
        <strain evidence="8">Brora</strain>
    </source>
</reference>
<dbReference type="PANTHER" id="PTHR47537">
    <property type="entry name" value="CUBILIN"/>
    <property type="match status" value="1"/>
</dbReference>
<dbReference type="CDD" id="cd00041">
    <property type="entry name" value="CUB"/>
    <property type="match status" value="1"/>
</dbReference>
<feature type="disulfide bond" evidence="2">
    <location>
        <begin position="30"/>
        <end position="48"/>
    </location>
</feature>
<keyword evidence="4" id="KW-0812">Transmembrane</keyword>
<evidence type="ECO:0000313" key="7">
    <source>
        <dbReference type="EnsemblMetazoa" id="SMAR011538-PA"/>
    </source>
</evidence>
<sequence>MATGCWRTISLVMSLVCCVGNACRISEFFCDNGQCTGLDRFCDGRNDCGDKSDEPRQCTRCNRTYYGDRHKTYTIDIAKPKLDKMPYYCALTFIAGGGELGDIVELSFEKFNMGRLGSHFKDGCTAAYVQIIENNRSLNSAGAWCGQGIRWNVYYSESSNVTVVLVATNLTDDANSPPFEFKVNYRFLSRLDAVTRYGLANSMHHRGELIPGTVCDRSYHDCDSQICRVQSPNFPGIYPRNVTCYYHITQITVPENKYAMIAVSQRNEEKLKVKTSQAPHEKYGGPFGFQRSGLWYGEECQHDYVKVYDGATINDPLWLKFCRSGPLPEIISSGSEMLLEFHSIPYDHPELHSFELNVDVRFIPEDSLGTRMVDHKCDWVINSEQARHGALFSLQHSAPPGTKCSYHLRGNEHDIIWLYFVYFYAETRRDNNDDHHVIRIELFNGLTNNNTDNGSTNTFLDTAIGEKVPRICAHARNYPDYIPVRPCKLPEESYLSTQPEMFLRYRIMEGARLDFVRFVARYEFVDTFQHGNPVVGSECDRIFSGEHLRNGRFASPRNVFLFGRGGHPNLTCTYTFVAPPSKRVRITLRRMKTGRGQCTNEYNLDTRRYTCHHETDQALTEMHLTQYMWGEIAIPLACICEVHAPIDIETVSSKLKITFSLSNMNSKEDFNDYFFEADYEFVPYSDCSTGHYMAGMSGEIQIQSTEQRRGLSYAPKCPWFIDATNDKYIYLRIHGITELEECRTTNRIAVFSPGEMDPMAVVCPGDPDTSGSVEVFSKAWNKSVKSMSKLHHHSTSATNNNLIVEFIANEPGSYAAKWLKLAKQTGVKVVGKAAYQDECAHVCPELNACISSRLWCDGKTHCPSGIDEAEENCQRHQFPWLYVGVGGGFGAFIIVIVIIALARRKRETTAQKGHPVPTDDVSIDGKESEC</sequence>
<dbReference type="Proteomes" id="UP000014500">
    <property type="component" value="Unassembled WGS sequence"/>
</dbReference>
<evidence type="ECO:0000259" key="6">
    <source>
        <dbReference type="PROSITE" id="PS01180"/>
    </source>
</evidence>
<feature type="signal peptide" evidence="5">
    <location>
        <begin position="1"/>
        <end position="22"/>
    </location>
</feature>
<dbReference type="EnsemblMetazoa" id="SMAR011538-RA">
    <property type="protein sequence ID" value="SMAR011538-PA"/>
    <property type="gene ID" value="SMAR011538"/>
</dbReference>
<dbReference type="PRINTS" id="PR00261">
    <property type="entry name" value="LDLRECEPTOR"/>
</dbReference>
<dbReference type="SMART" id="SM00042">
    <property type="entry name" value="CUB"/>
    <property type="match status" value="1"/>
</dbReference>
<dbReference type="Gene3D" id="2.60.120.290">
    <property type="entry name" value="Spermadhesin, CUB domain"/>
    <property type="match status" value="4"/>
</dbReference>
<dbReference type="PhylomeDB" id="T1JCM1"/>
<keyword evidence="8" id="KW-1185">Reference proteome</keyword>
<evidence type="ECO:0000256" key="4">
    <source>
        <dbReference type="SAM" id="Phobius"/>
    </source>
</evidence>
<feature type="domain" description="CUB" evidence="6">
    <location>
        <begin position="61"/>
        <end position="188"/>
    </location>
</feature>
<organism evidence="7 8">
    <name type="scientific">Strigamia maritima</name>
    <name type="common">European centipede</name>
    <name type="synonym">Geophilus maritimus</name>
    <dbReference type="NCBI Taxonomy" id="126957"/>
    <lineage>
        <taxon>Eukaryota</taxon>
        <taxon>Metazoa</taxon>
        <taxon>Ecdysozoa</taxon>
        <taxon>Arthropoda</taxon>
        <taxon>Myriapoda</taxon>
        <taxon>Chilopoda</taxon>
        <taxon>Pleurostigmophora</taxon>
        <taxon>Geophilomorpha</taxon>
        <taxon>Linotaeniidae</taxon>
        <taxon>Strigamia</taxon>
    </lineage>
</organism>
<dbReference type="InterPro" id="IPR002172">
    <property type="entry name" value="LDrepeatLR_classA_rpt"/>
</dbReference>
<dbReference type="SUPFAM" id="SSF57424">
    <property type="entry name" value="LDL receptor-like module"/>
    <property type="match status" value="1"/>
</dbReference>
<dbReference type="InterPro" id="IPR036055">
    <property type="entry name" value="LDL_receptor-like_sf"/>
</dbReference>
<dbReference type="InterPro" id="IPR035914">
    <property type="entry name" value="Sperma_CUB_dom_sf"/>
</dbReference>
<feature type="domain" description="CUB" evidence="6">
    <location>
        <begin position="215"/>
        <end position="361"/>
    </location>
</feature>
<feature type="chain" id="PRO_5004579502" description="CUB domain-containing protein" evidence="5">
    <location>
        <begin position="23"/>
        <end position="930"/>
    </location>
</feature>
<dbReference type="Pfam" id="PF25090">
    <property type="entry name" value="DUF7805"/>
    <property type="match status" value="1"/>
</dbReference>
<feature type="domain" description="CUB" evidence="6">
    <location>
        <begin position="539"/>
        <end position="682"/>
    </location>
</feature>
<reference evidence="7" key="2">
    <citation type="submission" date="2015-02" db="UniProtKB">
        <authorList>
            <consortium name="EnsemblMetazoa"/>
        </authorList>
    </citation>
    <scope>IDENTIFICATION</scope>
</reference>
<evidence type="ECO:0000313" key="8">
    <source>
        <dbReference type="Proteomes" id="UP000014500"/>
    </source>
</evidence>
<dbReference type="HOGENOM" id="CLU_003797_0_0_1"/>
<dbReference type="STRING" id="126957.T1JCM1"/>
<dbReference type="GO" id="GO:0005886">
    <property type="term" value="C:plasma membrane"/>
    <property type="evidence" value="ECO:0007669"/>
    <property type="project" value="TreeGrafter"/>
</dbReference>
<dbReference type="CDD" id="cd00112">
    <property type="entry name" value="LDLa"/>
    <property type="match status" value="1"/>
</dbReference>
<keyword evidence="4" id="KW-0472">Membrane</keyword>
<evidence type="ECO:0000256" key="5">
    <source>
        <dbReference type="SAM" id="SignalP"/>
    </source>
</evidence>
<keyword evidence="5" id="KW-0732">Signal</keyword>
<keyword evidence="1 2" id="KW-1015">Disulfide bond</keyword>
<dbReference type="Pfam" id="PF00057">
    <property type="entry name" value="Ldl_recept_a"/>
    <property type="match status" value="1"/>
</dbReference>
<dbReference type="InterPro" id="IPR000859">
    <property type="entry name" value="CUB_dom"/>
</dbReference>
<feature type="disulfide bond" evidence="2">
    <location>
        <begin position="23"/>
        <end position="35"/>
    </location>
</feature>
<dbReference type="PROSITE" id="PS50068">
    <property type="entry name" value="LDLRA_2"/>
    <property type="match status" value="1"/>
</dbReference>
<evidence type="ECO:0000256" key="1">
    <source>
        <dbReference type="ARBA" id="ARBA00023157"/>
    </source>
</evidence>
<evidence type="ECO:0000256" key="2">
    <source>
        <dbReference type="PROSITE-ProRule" id="PRU00124"/>
    </source>
</evidence>
<dbReference type="PROSITE" id="PS01180">
    <property type="entry name" value="CUB"/>
    <property type="match status" value="3"/>
</dbReference>
<feature type="region of interest" description="Disordered" evidence="3">
    <location>
        <begin position="909"/>
        <end position="930"/>
    </location>
</feature>
<comment type="caution">
    <text evidence="2">Lacks conserved residue(s) required for the propagation of feature annotation.</text>
</comment>
<dbReference type="InterPro" id="IPR056707">
    <property type="entry name" value="DUF7805"/>
</dbReference>
<proteinExistence type="predicted"/>
<evidence type="ECO:0000256" key="3">
    <source>
        <dbReference type="SAM" id="MobiDB-lite"/>
    </source>
</evidence>
<dbReference type="PANTHER" id="PTHR47537:SF3">
    <property type="entry name" value="CUB DOMAIN-CONTAINING PROTEIN"/>
    <property type="match status" value="1"/>
</dbReference>
<dbReference type="Pfam" id="PF00431">
    <property type="entry name" value="CUB"/>
    <property type="match status" value="1"/>
</dbReference>
<keyword evidence="4" id="KW-1133">Transmembrane helix</keyword>
<dbReference type="AlphaFoldDB" id="T1JCM1"/>
<dbReference type="OMA" id="RICSHAN"/>
<dbReference type="eggNOG" id="ENOG502QU8S">
    <property type="taxonomic scope" value="Eukaryota"/>
</dbReference>
<dbReference type="SUPFAM" id="SSF49854">
    <property type="entry name" value="Spermadhesin, CUB domain"/>
    <property type="match status" value="3"/>
</dbReference>
<dbReference type="Gene3D" id="4.10.400.10">
    <property type="entry name" value="Low-density Lipoprotein Receptor"/>
    <property type="match status" value="1"/>
</dbReference>
<dbReference type="InterPro" id="IPR053207">
    <property type="entry name" value="Non-NMDA_GluR_Accessory"/>
</dbReference>
<feature type="transmembrane region" description="Helical" evidence="4">
    <location>
        <begin position="880"/>
        <end position="902"/>
    </location>
</feature>
<dbReference type="SMART" id="SM00192">
    <property type="entry name" value="LDLa"/>
    <property type="match status" value="2"/>
</dbReference>